<accession>A0A3N4M1R8</accession>
<evidence type="ECO:0000313" key="12">
    <source>
        <dbReference type="Proteomes" id="UP000267821"/>
    </source>
</evidence>
<evidence type="ECO:0000256" key="4">
    <source>
        <dbReference type="ARBA" id="ARBA00008905"/>
    </source>
</evidence>
<reference evidence="11 12" key="1">
    <citation type="journal article" date="2018" name="Nat. Ecol. Evol.">
        <title>Pezizomycetes genomes reveal the molecular basis of ectomycorrhizal truffle lifestyle.</title>
        <authorList>
            <person name="Murat C."/>
            <person name="Payen T."/>
            <person name="Noel B."/>
            <person name="Kuo A."/>
            <person name="Morin E."/>
            <person name="Chen J."/>
            <person name="Kohler A."/>
            <person name="Krizsan K."/>
            <person name="Balestrini R."/>
            <person name="Da Silva C."/>
            <person name="Montanini B."/>
            <person name="Hainaut M."/>
            <person name="Levati E."/>
            <person name="Barry K.W."/>
            <person name="Belfiori B."/>
            <person name="Cichocki N."/>
            <person name="Clum A."/>
            <person name="Dockter R.B."/>
            <person name="Fauchery L."/>
            <person name="Guy J."/>
            <person name="Iotti M."/>
            <person name="Le Tacon F."/>
            <person name="Lindquist E.A."/>
            <person name="Lipzen A."/>
            <person name="Malagnac F."/>
            <person name="Mello A."/>
            <person name="Molinier V."/>
            <person name="Miyauchi S."/>
            <person name="Poulain J."/>
            <person name="Riccioni C."/>
            <person name="Rubini A."/>
            <person name="Sitrit Y."/>
            <person name="Splivallo R."/>
            <person name="Traeger S."/>
            <person name="Wang M."/>
            <person name="Zifcakova L."/>
            <person name="Wipf D."/>
            <person name="Zambonelli A."/>
            <person name="Paolocci F."/>
            <person name="Nowrousian M."/>
            <person name="Ottonello S."/>
            <person name="Baldrian P."/>
            <person name="Spatafora J.W."/>
            <person name="Henrissat B."/>
            <person name="Nagy L.G."/>
            <person name="Aury J.M."/>
            <person name="Wincker P."/>
            <person name="Grigoriev I.V."/>
            <person name="Bonfante P."/>
            <person name="Martin F.M."/>
        </authorList>
    </citation>
    <scope>NUCLEOTIDE SEQUENCE [LARGE SCALE GENOMIC DNA]</scope>
    <source>
        <strain evidence="11 12">ATCC MYA-4762</strain>
    </source>
</reference>
<evidence type="ECO:0000256" key="5">
    <source>
        <dbReference type="ARBA" id="ARBA00022692"/>
    </source>
</evidence>
<dbReference type="PANTHER" id="PTHR21049:SF0">
    <property type="entry name" value="DOLICHYL-DIPHOSPHOOLIGOSACCHARIDE--PROTEIN GLYCOSYLTRANSFERASE SUBUNIT 1"/>
    <property type="match status" value="1"/>
</dbReference>
<keyword evidence="6 10" id="KW-0732">Signal</keyword>
<dbReference type="InParanoid" id="A0A3N4M1R8"/>
<feature type="signal peptide" evidence="10">
    <location>
        <begin position="1"/>
        <end position="22"/>
    </location>
</feature>
<dbReference type="OrthoDB" id="310030at2759"/>
<dbReference type="GO" id="GO:0008250">
    <property type="term" value="C:oligosaccharyltransferase complex"/>
    <property type="evidence" value="ECO:0007669"/>
    <property type="project" value="UniProtKB-UniRule"/>
</dbReference>
<keyword evidence="7 10" id="KW-0256">Endoplasmic reticulum</keyword>
<sequence length="477" mass="53956">MRLSLFRGVLGLFTLTTTLVSATTFTPPQVFKNSNLLRTIDLSRPYVKETTAVIVENVSDEPQTEYYVPFARDVVPKISSIEARDKKGNLGDFEAELVKSDESPTAYYRIIFTKPLKPSQSYTLQIVTTLTSTLSPVPKEIAQGDSQYLQYTGLRFTLSAYPTDKQKTKFRFPSVEIASFTQFPDLPEGTADPQKTGNSLTYGPYSAPISEENENTIVIRYDYTNPIVHVNRLERDIEVSHWGGNLATEERYVMTNAGAKLRDNFSRQMWTAKSYYNHPTAALKQLTYPLHPGTSDVYYTDEIGNVTTSRFRSNLREAHLELKPRFPLMGGWNYTFTVGWNNDLGRYLKQKVTGGEDYVLKVPFMQGPTEYITYQDFELRVILPEGATNVAISHPEGIAVEEFRYRHQTYMDTIGRPTIVLRSKNLVDDIARGKEVIVTYTYPKTALLRKPLIVAAGVGALFMASFLLGQIDVRIGK</sequence>
<evidence type="ECO:0000256" key="1">
    <source>
        <dbReference type="ARBA" id="ARBA00002791"/>
    </source>
</evidence>
<dbReference type="PANTHER" id="PTHR21049">
    <property type="entry name" value="RIBOPHORIN I"/>
    <property type="match status" value="1"/>
</dbReference>
<gene>
    <name evidence="11" type="ORF">L211DRAFT_833004</name>
</gene>
<dbReference type="Proteomes" id="UP000267821">
    <property type="component" value="Unassembled WGS sequence"/>
</dbReference>
<dbReference type="AlphaFoldDB" id="A0A3N4M1R8"/>
<dbReference type="GO" id="GO:0018279">
    <property type="term" value="P:protein N-linked glycosylation via asparagine"/>
    <property type="evidence" value="ECO:0007669"/>
    <property type="project" value="TreeGrafter"/>
</dbReference>
<dbReference type="EMBL" id="ML121528">
    <property type="protein sequence ID" value="RPB29126.1"/>
    <property type="molecule type" value="Genomic_DNA"/>
</dbReference>
<comment type="pathway">
    <text evidence="3 10">Protein modification; protein glycosylation.</text>
</comment>
<keyword evidence="9 10" id="KW-0472">Membrane</keyword>
<evidence type="ECO:0000256" key="10">
    <source>
        <dbReference type="RuleBase" id="RU361143"/>
    </source>
</evidence>
<dbReference type="FunCoup" id="A0A3N4M1R8">
    <property type="interactions" value="1113"/>
</dbReference>
<name>A0A3N4M1R8_9PEZI</name>
<comment type="similarity">
    <text evidence="4 10">Belongs to the OST1 family.</text>
</comment>
<protein>
    <recommendedName>
        <fullName evidence="10">Dolichyl-diphosphooligosaccharide--protein glycosyltransferase subunit 1</fullName>
    </recommendedName>
</protein>
<evidence type="ECO:0000256" key="9">
    <source>
        <dbReference type="ARBA" id="ARBA00023136"/>
    </source>
</evidence>
<evidence type="ECO:0000256" key="2">
    <source>
        <dbReference type="ARBA" id="ARBA00004115"/>
    </source>
</evidence>
<comment type="subunit">
    <text evidence="10">Component of the oligosaccharyltransferase (OST) complex.</text>
</comment>
<evidence type="ECO:0000313" key="11">
    <source>
        <dbReference type="EMBL" id="RPB29126.1"/>
    </source>
</evidence>
<keyword evidence="5 10" id="KW-0812">Transmembrane</keyword>
<feature type="transmembrane region" description="Helical" evidence="10">
    <location>
        <begin position="452"/>
        <end position="471"/>
    </location>
</feature>
<dbReference type="STRING" id="1051890.A0A3N4M1R8"/>
<keyword evidence="12" id="KW-1185">Reference proteome</keyword>
<dbReference type="Pfam" id="PF04597">
    <property type="entry name" value="Ribophorin_I"/>
    <property type="match status" value="1"/>
</dbReference>
<comment type="subcellular location">
    <subcellularLocation>
        <location evidence="2 10">Endoplasmic reticulum membrane</location>
        <topology evidence="2 10">Single-pass type I membrane protein</topology>
    </subcellularLocation>
</comment>
<evidence type="ECO:0000256" key="6">
    <source>
        <dbReference type="ARBA" id="ARBA00022729"/>
    </source>
</evidence>
<comment type="function">
    <text evidence="1 10">Subunit of the oligosaccharyl transferase (OST) complex that catalyzes the initial transfer of a defined glycan (Glc(3)Man(9)GlcNAc(2) in eukaryotes) from the lipid carrier dolichol-pyrophosphate to an asparagine residue within an Asn-X-Ser/Thr consensus motif in nascent polypeptide chains, the first step in protein N-glycosylation. N-glycosylation occurs cotranslationally and the complex associates with the Sec61 complex at the channel-forming translocon complex that mediates protein translocation across the endoplasmic reticulum (ER). All subunits are required for a maximal enzyme activity.</text>
</comment>
<evidence type="ECO:0000256" key="7">
    <source>
        <dbReference type="ARBA" id="ARBA00022824"/>
    </source>
</evidence>
<evidence type="ECO:0000256" key="3">
    <source>
        <dbReference type="ARBA" id="ARBA00004922"/>
    </source>
</evidence>
<proteinExistence type="inferred from homology"/>
<feature type="chain" id="PRO_5017851867" description="Dolichyl-diphosphooligosaccharide--protein glycosyltransferase subunit 1" evidence="10">
    <location>
        <begin position="23"/>
        <end position="477"/>
    </location>
</feature>
<evidence type="ECO:0000256" key="8">
    <source>
        <dbReference type="ARBA" id="ARBA00022989"/>
    </source>
</evidence>
<dbReference type="InterPro" id="IPR007676">
    <property type="entry name" value="Ribophorin_I"/>
</dbReference>
<organism evidence="11 12">
    <name type="scientific">Terfezia boudieri ATCC MYA-4762</name>
    <dbReference type="NCBI Taxonomy" id="1051890"/>
    <lineage>
        <taxon>Eukaryota</taxon>
        <taxon>Fungi</taxon>
        <taxon>Dikarya</taxon>
        <taxon>Ascomycota</taxon>
        <taxon>Pezizomycotina</taxon>
        <taxon>Pezizomycetes</taxon>
        <taxon>Pezizales</taxon>
        <taxon>Pezizaceae</taxon>
        <taxon>Terfezia</taxon>
    </lineage>
</organism>
<dbReference type="UniPathway" id="UPA00378"/>
<keyword evidence="8 10" id="KW-1133">Transmembrane helix</keyword>